<feature type="transmembrane region" description="Helical" evidence="1">
    <location>
        <begin position="12"/>
        <end position="32"/>
    </location>
</feature>
<dbReference type="PATRIC" id="fig|1072256.5.peg.172"/>
<dbReference type="KEGG" id="cut:CUTER_00915"/>
<proteinExistence type="predicted"/>
<keyword evidence="3" id="KW-0378">Hydrolase</keyword>
<protein>
    <submittedName>
        <fullName evidence="3">Helicase/secretion neighborhood TadE-like protein</fullName>
    </submittedName>
</protein>
<dbReference type="AlphaFoldDB" id="A0A0G3HA63"/>
<sequence>MIRDERGSASVATAGIIAALVSLALVAVELGAARVDSHRSQVAADLAAVAGATAHALGEDGCAAAQVTAQLNDAVVAECAVDGGDVTVTAEVHRARRVARAGPLMAAS</sequence>
<name>A0A0G3HA63_9CORY</name>
<feature type="domain" description="Putative Flp pilus-assembly TadG-like N-terminal" evidence="2">
    <location>
        <begin position="7"/>
        <end position="54"/>
    </location>
</feature>
<keyword evidence="4" id="KW-1185">Reference proteome</keyword>
<reference evidence="4" key="2">
    <citation type="submission" date="2015-05" db="EMBL/GenBank/DDBJ databases">
        <title>Complete genome sequence of Corynebacterium uterequi DSM 45634, isolated from the uterus of a maiden mare.</title>
        <authorList>
            <person name="Ruckert C."/>
            <person name="Albersmeier A."/>
            <person name="Winkler A."/>
            <person name="Tauch A."/>
        </authorList>
    </citation>
    <scope>NUCLEOTIDE SEQUENCE [LARGE SCALE GENOMIC DNA]</scope>
    <source>
        <strain evidence="4">DSM 45634</strain>
    </source>
</reference>
<accession>A0A0G3HA63</accession>
<evidence type="ECO:0000313" key="4">
    <source>
        <dbReference type="Proteomes" id="UP000035548"/>
    </source>
</evidence>
<evidence type="ECO:0000256" key="1">
    <source>
        <dbReference type="SAM" id="Phobius"/>
    </source>
</evidence>
<organism evidence="3 4">
    <name type="scientific">Corynebacterium uterequi</name>
    <dbReference type="NCBI Taxonomy" id="1072256"/>
    <lineage>
        <taxon>Bacteria</taxon>
        <taxon>Bacillati</taxon>
        <taxon>Actinomycetota</taxon>
        <taxon>Actinomycetes</taxon>
        <taxon>Mycobacteriales</taxon>
        <taxon>Corynebacteriaceae</taxon>
        <taxon>Corynebacterium</taxon>
    </lineage>
</organism>
<dbReference type="Pfam" id="PF13400">
    <property type="entry name" value="Tad"/>
    <property type="match status" value="1"/>
</dbReference>
<keyword evidence="1" id="KW-0812">Transmembrane</keyword>
<keyword evidence="1" id="KW-1133">Transmembrane helix</keyword>
<keyword evidence="3" id="KW-0067">ATP-binding</keyword>
<dbReference type="Proteomes" id="UP000035548">
    <property type="component" value="Chromosome"/>
</dbReference>
<dbReference type="InterPro" id="IPR021202">
    <property type="entry name" value="Rv3654c-like"/>
</dbReference>
<dbReference type="GO" id="GO:0004386">
    <property type="term" value="F:helicase activity"/>
    <property type="evidence" value="ECO:0007669"/>
    <property type="project" value="UniProtKB-KW"/>
</dbReference>
<keyword evidence="3" id="KW-0347">Helicase</keyword>
<evidence type="ECO:0000313" key="3">
    <source>
        <dbReference type="EMBL" id="AKK10204.1"/>
    </source>
</evidence>
<dbReference type="STRING" id="1072256.CUTER_00915"/>
<dbReference type="RefSeq" id="WP_047258835.1">
    <property type="nucleotide sequence ID" value="NZ_CP011546.1"/>
</dbReference>
<dbReference type="InterPro" id="IPR028087">
    <property type="entry name" value="Tad_N"/>
</dbReference>
<dbReference type="EMBL" id="CP011546">
    <property type="protein sequence ID" value="AKK10204.1"/>
    <property type="molecule type" value="Genomic_DNA"/>
</dbReference>
<reference evidence="3 4" key="1">
    <citation type="journal article" date="2015" name="Genome Announc.">
        <title>Virulence Factor Genes Detected in the Complete Genome Sequence of Corynebacterium uterequi DSM 45634, Isolated from the Uterus of a Maiden Mare.</title>
        <authorList>
            <person name="Ruckert C."/>
            <person name="Kriete M."/>
            <person name="Jaenicke S."/>
            <person name="Winkler A."/>
            <person name="Tauch A."/>
        </authorList>
    </citation>
    <scope>NUCLEOTIDE SEQUENCE [LARGE SCALE GENOMIC DNA]</scope>
    <source>
        <strain evidence="3 4">DSM 45634</strain>
    </source>
</reference>
<dbReference type="NCBIfam" id="TIGR03816">
    <property type="entry name" value="tadE_like_DECH"/>
    <property type="match status" value="1"/>
</dbReference>
<keyword evidence="1" id="KW-0472">Membrane</keyword>
<keyword evidence="3" id="KW-0547">Nucleotide-binding</keyword>
<gene>
    <name evidence="3" type="ORF">CUTER_00915</name>
</gene>
<evidence type="ECO:0000259" key="2">
    <source>
        <dbReference type="Pfam" id="PF13400"/>
    </source>
</evidence>